<evidence type="ECO:0000313" key="3">
    <source>
        <dbReference type="EMBL" id="KRU11998.1"/>
    </source>
</evidence>
<keyword evidence="1" id="KW-0472">Membrane</keyword>
<dbReference type="EMBL" id="CP009268">
    <property type="protein sequence ID" value="AJA51993.1"/>
    <property type="molecule type" value="Genomic_DNA"/>
</dbReference>
<feature type="transmembrane region" description="Helical" evidence="1">
    <location>
        <begin position="149"/>
        <end position="169"/>
    </location>
</feature>
<evidence type="ECO:0000256" key="1">
    <source>
        <dbReference type="SAM" id="Phobius"/>
    </source>
</evidence>
<keyword evidence="1" id="KW-1133">Transmembrane helix</keyword>
<reference evidence="3 4" key="3">
    <citation type="journal article" name="Genome Announc.">
        <title>Improved Draft Genome Sequence of Clostridium pasteurianum Strain ATCC 6013 (DSM 525) Using a Hybrid Next-Generation Sequencing Approach.</title>
        <authorList>
            <person name="Pyne M.E."/>
            <person name="Utturkar S."/>
            <person name="Brown S.D."/>
            <person name="Moo-Young M."/>
            <person name="Chung D.A."/>
            <person name="Chou C.P."/>
        </authorList>
    </citation>
    <scope>NUCLEOTIDE SEQUENCE [LARGE SCALE GENOMIC DNA]</scope>
    <source>
        <strain evidence="3 4">ATCC 6013</strain>
    </source>
</reference>
<dbReference type="RefSeq" id="WP_236900400.1">
    <property type="nucleotide sequence ID" value="NZ_ANZB01000004.1"/>
</dbReference>
<keyword evidence="1" id="KW-0812">Transmembrane</keyword>
<dbReference type="AlphaFoldDB" id="A0A0H3J9V2"/>
<dbReference type="Pfam" id="PF11167">
    <property type="entry name" value="DUF2953"/>
    <property type="match status" value="1"/>
</dbReference>
<evidence type="ECO:0000313" key="4">
    <source>
        <dbReference type="Proteomes" id="UP000028042"/>
    </source>
</evidence>
<dbReference type="GeneID" id="93074092"/>
<sequence length="186" mass="22053">MHIIIIILIIFIITLFPIPIPFKLHYYNNNLHIYIYEKEISFKKRVTKNIKHDIRSKDYFQILKDFYPLIKNVAIKLKNNPLKPRLIFNLYLNFGFEDAAKTAICFGFLNSLSPILYFSIGKFFHIKKYTFSIIPNFKSSKIDLCLKSILRISIVNTIYIVILILLVFLNNKKLKNTKILHPKEEL</sequence>
<protein>
    <recommendedName>
        <fullName evidence="6">DUF2953 domain-containing protein</fullName>
    </recommendedName>
</protein>
<dbReference type="InterPro" id="IPR021338">
    <property type="entry name" value="DUF2953"/>
</dbReference>
<evidence type="ECO:0000313" key="2">
    <source>
        <dbReference type="EMBL" id="AJA51993.1"/>
    </source>
</evidence>
<dbReference type="Proteomes" id="UP000030905">
    <property type="component" value="Chromosome"/>
</dbReference>
<reference evidence="3" key="2">
    <citation type="submission" date="2015-10" db="EMBL/GenBank/DDBJ databases">
        <title>Improved Draft Genome Sequence of Clostridium pasteurianum Strain ATCC 6013 (DSM 525) Using a Hybrid Next-Generation Sequencing Approach.</title>
        <authorList>
            <person name="Pyne M.E."/>
            <person name="Utturkar S.M."/>
            <person name="Brown S.D."/>
            <person name="Moo-Young M."/>
            <person name="Chung D.A."/>
            <person name="Chou P.C."/>
        </authorList>
    </citation>
    <scope>NUCLEOTIDE SEQUENCE</scope>
    <source>
        <strain evidence="3">ATCC 6013</strain>
    </source>
</reference>
<gene>
    <name evidence="2" type="ORF">CLPA_c19350</name>
    <name evidence="3" type="ORF">CP6013_01245</name>
</gene>
<accession>A0A0H3J9V2</accession>
<name>A0A0H3J9V2_CLOPA</name>
<dbReference type="eggNOG" id="ENOG50322CW">
    <property type="taxonomic scope" value="Bacteria"/>
</dbReference>
<proteinExistence type="predicted"/>
<reference evidence="2 5" key="1">
    <citation type="journal article" date="2015" name="Genome Announc.">
        <title>Complete Genome Sequence of the Nitrogen-Fixing and Solvent-Producing Clostridium pasteurianum DSM 525.</title>
        <authorList>
            <person name="Poehlein A."/>
            <person name="Grosse-Honebrink A."/>
            <person name="Zhang Y."/>
            <person name="Minton N.P."/>
            <person name="Daniel R."/>
        </authorList>
    </citation>
    <scope>NUCLEOTIDE SEQUENCE [LARGE SCALE GENOMIC DNA]</scope>
    <source>
        <strain evidence="2">DSM 525</strain>
        <strain evidence="5">DSM 525 / ATCC 6013</strain>
    </source>
</reference>
<dbReference type="EMBL" id="JPGY02000001">
    <property type="protein sequence ID" value="KRU11998.1"/>
    <property type="molecule type" value="Genomic_DNA"/>
</dbReference>
<dbReference type="KEGG" id="cpat:CLPA_c19350"/>
<organism evidence="2 5">
    <name type="scientific">Clostridium pasteurianum DSM 525 = ATCC 6013</name>
    <dbReference type="NCBI Taxonomy" id="1262449"/>
    <lineage>
        <taxon>Bacteria</taxon>
        <taxon>Bacillati</taxon>
        <taxon>Bacillota</taxon>
        <taxon>Clostridia</taxon>
        <taxon>Eubacteriales</taxon>
        <taxon>Clostridiaceae</taxon>
        <taxon>Clostridium</taxon>
    </lineage>
</organism>
<dbReference type="Proteomes" id="UP000028042">
    <property type="component" value="Unassembled WGS sequence"/>
</dbReference>
<keyword evidence="5" id="KW-1185">Reference proteome</keyword>
<dbReference type="KEGG" id="cpae:CPAST_c19350"/>
<evidence type="ECO:0000313" key="5">
    <source>
        <dbReference type="Proteomes" id="UP000030905"/>
    </source>
</evidence>
<evidence type="ECO:0008006" key="6">
    <source>
        <dbReference type="Google" id="ProtNLM"/>
    </source>
</evidence>
<dbReference type="PATRIC" id="fig|1262449.7.peg.1945"/>